<accession>F0QXI7</accession>
<dbReference type="EMBL" id="CP002529">
    <property type="protein sequence ID" value="ADY02402.1"/>
    <property type="molecule type" value="Genomic_DNA"/>
</dbReference>
<dbReference type="KEGG" id="vmo:VMUT_2206"/>
<sequence length="93" mass="10980">MVSKDVIFDEVRRVGREWVIRGRVRSRSRPNTWHSVEVRIRRLRNGEVAMVGRCDCEAFTKGHMVCWHMLHLTNAFIKNRHRLVSGLGFSVNY</sequence>
<dbReference type="eggNOG" id="arCOG13855">
    <property type="taxonomic scope" value="Archaea"/>
</dbReference>
<organism evidence="1 2">
    <name type="scientific">Vulcanisaeta moutnovskia (strain 768-28)</name>
    <dbReference type="NCBI Taxonomy" id="985053"/>
    <lineage>
        <taxon>Archaea</taxon>
        <taxon>Thermoproteota</taxon>
        <taxon>Thermoprotei</taxon>
        <taxon>Thermoproteales</taxon>
        <taxon>Thermoproteaceae</taxon>
        <taxon>Vulcanisaeta</taxon>
    </lineage>
</organism>
<proteinExistence type="predicted"/>
<gene>
    <name evidence="1" type="ordered locus">VMUT_2206</name>
</gene>
<dbReference type="STRING" id="985053.VMUT_2206"/>
<evidence type="ECO:0008006" key="3">
    <source>
        <dbReference type="Google" id="ProtNLM"/>
    </source>
</evidence>
<dbReference type="Proteomes" id="UP000007485">
    <property type="component" value="Chromosome"/>
</dbReference>
<dbReference type="HOGENOM" id="CLU_2406523_0_0_2"/>
<evidence type="ECO:0000313" key="2">
    <source>
        <dbReference type="Proteomes" id="UP000007485"/>
    </source>
</evidence>
<dbReference type="AlphaFoldDB" id="F0QXI7"/>
<dbReference type="RefSeq" id="WP_013605563.1">
    <property type="nucleotide sequence ID" value="NC_015151.1"/>
</dbReference>
<keyword evidence="2" id="KW-1185">Reference proteome</keyword>
<dbReference type="GeneID" id="10289858"/>
<protein>
    <recommendedName>
        <fullName evidence="3">SWIM-type domain-containing protein</fullName>
    </recommendedName>
</protein>
<evidence type="ECO:0000313" key="1">
    <source>
        <dbReference type="EMBL" id="ADY02402.1"/>
    </source>
</evidence>
<dbReference type="OrthoDB" id="24252at2157"/>
<reference evidence="1 2" key="1">
    <citation type="journal article" date="2011" name="J. Bacteriol.">
        <title>Complete genome sequence of 'Vulcanisaeta moutnovskia' strain 768-28, a novel member of the hyperthermophilic crenarchaeal genus vulcanisaeta.</title>
        <authorList>
            <person name="Gumerov V.M."/>
            <person name="Mardanov A.V."/>
            <person name="Beletsky A.V."/>
            <person name="Prokofeva M.I."/>
            <person name="Bonch-Osmolovskaya E.A."/>
            <person name="Ravin N.V."/>
            <person name="Skryabin K.G."/>
        </authorList>
    </citation>
    <scope>NUCLEOTIDE SEQUENCE [LARGE SCALE GENOMIC DNA]</scope>
    <source>
        <strain evidence="1 2">768-28</strain>
    </source>
</reference>
<name>F0QXI7_VULM7</name>